<evidence type="ECO:0000313" key="3">
    <source>
        <dbReference type="Proteomes" id="UP000190080"/>
    </source>
</evidence>
<dbReference type="InterPro" id="IPR021865">
    <property type="entry name" value="Peptidase_G2"/>
</dbReference>
<keyword evidence="3" id="KW-1185">Reference proteome</keyword>
<feature type="domain" description="Peptidase G2 IMC autoproteolytic cleavage" evidence="1">
    <location>
        <begin position="64"/>
        <end position="254"/>
    </location>
</feature>
<dbReference type="STRING" id="1450648.CLORY_00360"/>
<name>A0A1V4IYM0_9CLOT</name>
<dbReference type="OrthoDB" id="2942004at2"/>
<dbReference type="AlphaFoldDB" id="A0A1V4IYM0"/>
<dbReference type="RefSeq" id="WP_079421562.1">
    <property type="nucleotide sequence ID" value="NZ_MZGV01000001.1"/>
</dbReference>
<accession>A0A1V4IYM0</accession>
<gene>
    <name evidence="2" type="ORF">CLORY_00360</name>
</gene>
<sequence length="277" mass="31497">MSFNEKKRIMIFTSKIKGARSGVNEGITLRAEEIEKRRDVNEELAEDLEDGDIIQKERITDVTGYKSSSLIEEQGVKMQNIQNISESNTINMNCSTGGYAEMFETLNGASIDCGYFVTLDGRRIRKVMTRDKFILGVTTITPGVTGNGQDIRWKNKYLTDEWGRIKYEDVLIPSVKDQYGNELCSERTERRPMINPKWDKDKQYIPRALRNEWVYVSLLGQVPVRDDGSCKVNGYCVPNSNAVATTSSRGYRVIERLSSNQVVILLRATIVSNNNRN</sequence>
<comment type="caution">
    <text evidence="2">The sequence shown here is derived from an EMBL/GenBank/DDBJ whole genome shotgun (WGS) entry which is preliminary data.</text>
</comment>
<dbReference type="Pfam" id="PF11962">
    <property type="entry name" value="Peptidase_G2"/>
    <property type="match status" value="1"/>
</dbReference>
<dbReference type="Proteomes" id="UP000190080">
    <property type="component" value="Unassembled WGS sequence"/>
</dbReference>
<reference evidence="2 3" key="1">
    <citation type="submission" date="2017-03" db="EMBL/GenBank/DDBJ databases">
        <title>Genome sequence of Clostridium oryzae DSM 28571.</title>
        <authorList>
            <person name="Poehlein A."/>
            <person name="Daniel R."/>
        </authorList>
    </citation>
    <scope>NUCLEOTIDE SEQUENCE [LARGE SCALE GENOMIC DNA]</scope>
    <source>
        <strain evidence="2 3">DSM 28571</strain>
    </source>
</reference>
<dbReference type="Gene3D" id="2.40.300.10">
    <property type="entry name" value="Head decoration protein D"/>
    <property type="match status" value="1"/>
</dbReference>
<protein>
    <recommendedName>
        <fullName evidence="1">Peptidase G2 IMC autoproteolytic cleavage domain-containing protein</fullName>
    </recommendedName>
</protein>
<proteinExistence type="predicted"/>
<evidence type="ECO:0000259" key="1">
    <source>
        <dbReference type="Pfam" id="PF11962"/>
    </source>
</evidence>
<organism evidence="2 3">
    <name type="scientific">Clostridium oryzae</name>
    <dbReference type="NCBI Taxonomy" id="1450648"/>
    <lineage>
        <taxon>Bacteria</taxon>
        <taxon>Bacillati</taxon>
        <taxon>Bacillota</taxon>
        <taxon>Clostridia</taxon>
        <taxon>Eubacteriales</taxon>
        <taxon>Clostridiaceae</taxon>
        <taxon>Clostridium</taxon>
    </lineage>
</organism>
<evidence type="ECO:0000313" key="2">
    <source>
        <dbReference type="EMBL" id="OPJ65036.1"/>
    </source>
</evidence>
<dbReference type="EMBL" id="MZGV01000001">
    <property type="protein sequence ID" value="OPJ65036.1"/>
    <property type="molecule type" value="Genomic_DNA"/>
</dbReference>
<dbReference type="Gene3D" id="4.10.80.40">
    <property type="entry name" value="succinate dehydrogenase protein domain"/>
    <property type="match status" value="1"/>
</dbReference>